<proteinExistence type="predicted"/>
<sequence>MTDPSPLPPDQWPDNLNYALNNLSTKIGEELDFAGDPGAILETLLIPQFSIEHKATYGTTVLGSGETKNNEQVGISFNSKDNFLILSADNFKLTVRYGEESLSSIEELHIVRNINNLNKEVTFFSDEIFYRRRHGFSNELVRRLTYVYDNGEPYLDGHTIG</sequence>
<protein>
    <submittedName>
        <fullName evidence="1">Uncharacterized protein</fullName>
    </submittedName>
</protein>
<dbReference type="EMBL" id="JAGQLJ010000049">
    <property type="protein sequence ID" value="MCA9381126.1"/>
    <property type="molecule type" value="Genomic_DNA"/>
</dbReference>
<reference evidence="1" key="1">
    <citation type="submission" date="2020-04" db="EMBL/GenBank/DDBJ databases">
        <authorList>
            <person name="Zhang T."/>
        </authorList>
    </citation>
    <scope>NUCLEOTIDE SEQUENCE</scope>
    <source>
        <strain evidence="1">HKST-UBA13</strain>
    </source>
</reference>
<name>A0A955IB67_9BACT</name>
<organism evidence="1 2">
    <name type="scientific">Candidatus Dojkabacteria bacterium</name>
    <dbReference type="NCBI Taxonomy" id="2099670"/>
    <lineage>
        <taxon>Bacteria</taxon>
        <taxon>Candidatus Dojkabacteria</taxon>
    </lineage>
</organism>
<comment type="caution">
    <text evidence="1">The sequence shown here is derived from an EMBL/GenBank/DDBJ whole genome shotgun (WGS) entry which is preliminary data.</text>
</comment>
<feature type="non-terminal residue" evidence="1">
    <location>
        <position position="161"/>
    </location>
</feature>
<reference evidence="1" key="2">
    <citation type="journal article" date="2021" name="Microbiome">
        <title>Successional dynamics and alternative stable states in a saline activated sludge microbial community over 9 years.</title>
        <authorList>
            <person name="Wang Y."/>
            <person name="Ye J."/>
            <person name="Ju F."/>
            <person name="Liu L."/>
            <person name="Boyd J.A."/>
            <person name="Deng Y."/>
            <person name="Parks D.H."/>
            <person name="Jiang X."/>
            <person name="Yin X."/>
            <person name="Woodcroft B.J."/>
            <person name="Tyson G.W."/>
            <person name="Hugenholtz P."/>
            <person name="Polz M.F."/>
            <person name="Zhang T."/>
        </authorList>
    </citation>
    <scope>NUCLEOTIDE SEQUENCE</scope>
    <source>
        <strain evidence="1">HKST-UBA13</strain>
    </source>
</reference>
<gene>
    <name evidence="1" type="ORF">KC678_02585</name>
</gene>
<accession>A0A955IB67</accession>
<dbReference type="AlphaFoldDB" id="A0A955IB67"/>
<evidence type="ECO:0000313" key="2">
    <source>
        <dbReference type="Proteomes" id="UP000775877"/>
    </source>
</evidence>
<evidence type="ECO:0000313" key="1">
    <source>
        <dbReference type="EMBL" id="MCA9381126.1"/>
    </source>
</evidence>
<dbReference type="Proteomes" id="UP000775877">
    <property type="component" value="Unassembled WGS sequence"/>
</dbReference>